<dbReference type="Proteomes" id="UP000003174">
    <property type="component" value="Unassembled WGS sequence"/>
</dbReference>
<reference evidence="2 3" key="1">
    <citation type="submission" date="2009-01" db="EMBL/GenBank/DDBJ databases">
        <authorList>
            <person name="Fulton L."/>
            <person name="Clifton S."/>
            <person name="Fulton B."/>
            <person name="Xu J."/>
            <person name="Minx P."/>
            <person name="Pepin K.H."/>
            <person name="Johnson M."/>
            <person name="Bhonagiri V."/>
            <person name="Nash W.E."/>
            <person name="Mardis E.R."/>
            <person name="Wilson R.K."/>
        </authorList>
    </citation>
    <scope>NUCLEOTIDE SEQUENCE [LARGE SCALE GENOMIC DNA]</scope>
    <source>
        <strain evidence="2 3">DSM 3353</strain>
    </source>
</reference>
<feature type="domain" description="VanZ-like" evidence="1">
    <location>
        <begin position="54"/>
        <end position="170"/>
    </location>
</feature>
<evidence type="ECO:0000313" key="3">
    <source>
        <dbReference type="Proteomes" id="UP000003174"/>
    </source>
</evidence>
<dbReference type="Pfam" id="PF04892">
    <property type="entry name" value="VanZ"/>
    <property type="match status" value="1"/>
</dbReference>
<accession>C0EYK5</accession>
<dbReference type="InterPro" id="IPR006976">
    <property type="entry name" value="VanZ-like"/>
</dbReference>
<organism evidence="2 3">
    <name type="scientific">Anaerobutyricum hallii DSM 3353</name>
    <dbReference type="NCBI Taxonomy" id="411469"/>
    <lineage>
        <taxon>Bacteria</taxon>
        <taxon>Bacillati</taxon>
        <taxon>Bacillota</taxon>
        <taxon>Clostridia</taxon>
        <taxon>Lachnospirales</taxon>
        <taxon>Lachnospiraceae</taxon>
        <taxon>Anaerobutyricum</taxon>
    </lineage>
</organism>
<dbReference type="PANTHER" id="PTHR36834:SF1">
    <property type="entry name" value="INTEGRAL MEMBRANE PROTEIN"/>
    <property type="match status" value="1"/>
</dbReference>
<evidence type="ECO:0000313" key="2">
    <source>
        <dbReference type="EMBL" id="EEG35625.1"/>
    </source>
</evidence>
<dbReference type="RefSeq" id="WP_005349531.1">
    <property type="nucleotide sequence ID" value="NZ_ACEP01000109.1"/>
</dbReference>
<proteinExistence type="predicted"/>
<dbReference type="PANTHER" id="PTHR36834">
    <property type="entry name" value="MEMBRANE PROTEIN-RELATED"/>
    <property type="match status" value="1"/>
</dbReference>
<comment type="caution">
    <text evidence="2">The sequence shown here is derived from an EMBL/GenBank/DDBJ whole genome shotgun (WGS) entry which is preliminary data.</text>
</comment>
<sequence length="183" mass="21655">MDLYQIFIEHNRPWSSFEIICYFIMLILLFFVYIFLYKCGKVNRVQIIAGLLLFTYYCIVLESTVFTRKNQGYHAYELEVFWSWKDVIFYHSREMLKENLLNIALLLPFGLLLPFPFYKRLRWWQGLAMGLIASAVIEVLQLVLCRGLFEFDDMIHNGFGCMLGSMLAGLLFQKLINSNLQTE</sequence>
<reference evidence="2 3" key="2">
    <citation type="submission" date="2009-02" db="EMBL/GenBank/DDBJ databases">
        <title>Draft genome sequence of Eubacterium hallii (DSM 3353).</title>
        <authorList>
            <person name="Sudarsanam P."/>
            <person name="Ley R."/>
            <person name="Guruge J."/>
            <person name="Turnbaugh P.J."/>
            <person name="Mahowald M."/>
            <person name="Liep D."/>
            <person name="Gordon J."/>
        </authorList>
    </citation>
    <scope>NUCLEOTIDE SEQUENCE [LARGE SCALE GENOMIC DNA]</scope>
    <source>
        <strain evidence="2 3">DSM 3353</strain>
    </source>
</reference>
<name>C0EYK5_9FIRM</name>
<protein>
    <submittedName>
        <fullName evidence="2">VanZ-like protein</fullName>
    </submittedName>
</protein>
<dbReference type="InterPro" id="IPR053150">
    <property type="entry name" value="Teicoplanin_resist-assoc"/>
</dbReference>
<dbReference type="eggNOG" id="COG4767">
    <property type="taxonomic scope" value="Bacteria"/>
</dbReference>
<dbReference type="EMBL" id="ACEP01000109">
    <property type="protein sequence ID" value="EEG35625.1"/>
    <property type="molecule type" value="Genomic_DNA"/>
</dbReference>
<evidence type="ECO:0000259" key="1">
    <source>
        <dbReference type="Pfam" id="PF04892"/>
    </source>
</evidence>
<dbReference type="AlphaFoldDB" id="C0EYK5"/>
<dbReference type="GeneID" id="75047170"/>
<gene>
    <name evidence="2" type="ORF">EUBHAL_02509</name>
</gene>